<name>A0A420WC00_9PROT</name>
<evidence type="ECO:0000256" key="6">
    <source>
        <dbReference type="SAM" id="Phobius"/>
    </source>
</evidence>
<comment type="similarity">
    <text evidence="2">Belongs to the EamA transporter family.</text>
</comment>
<feature type="transmembrane region" description="Helical" evidence="6">
    <location>
        <begin position="43"/>
        <end position="63"/>
    </location>
</feature>
<feature type="transmembrane region" description="Helical" evidence="6">
    <location>
        <begin position="133"/>
        <end position="154"/>
    </location>
</feature>
<dbReference type="Proteomes" id="UP000277424">
    <property type="component" value="Unassembled WGS sequence"/>
</dbReference>
<dbReference type="GO" id="GO:0016020">
    <property type="term" value="C:membrane"/>
    <property type="evidence" value="ECO:0007669"/>
    <property type="project" value="UniProtKB-SubCell"/>
</dbReference>
<feature type="transmembrane region" description="Helical" evidence="6">
    <location>
        <begin position="102"/>
        <end position="121"/>
    </location>
</feature>
<dbReference type="InterPro" id="IPR000620">
    <property type="entry name" value="EamA_dom"/>
</dbReference>
<keyword evidence="3 6" id="KW-0812">Transmembrane</keyword>
<keyword evidence="5 6" id="KW-0472">Membrane</keyword>
<feature type="transmembrane region" description="Helical" evidence="6">
    <location>
        <begin position="192"/>
        <end position="210"/>
    </location>
</feature>
<dbReference type="OrthoDB" id="8478621at2"/>
<reference evidence="8 9" key="1">
    <citation type="submission" date="2018-10" db="EMBL/GenBank/DDBJ databases">
        <title>Comparative analysis of microorganisms from saline springs in Andes Mountain Range, Colombia.</title>
        <authorList>
            <person name="Rubin E."/>
        </authorList>
    </citation>
    <scope>NUCLEOTIDE SEQUENCE [LARGE SCALE GENOMIC DNA]</scope>
    <source>
        <strain evidence="8 9">USBA 36</strain>
    </source>
</reference>
<dbReference type="PANTHER" id="PTHR32322">
    <property type="entry name" value="INNER MEMBRANE TRANSPORTER"/>
    <property type="match status" value="1"/>
</dbReference>
<evidence type="ECO:0000313" key="9">
    <source>
        <dbReference type="Proteomes" id="UP000277424"/>
    </source>
</evidence>
<dbReference type="AlphaFoldDB" id="A0A420WC00"/>
<comment type="caution">
    <text evidence="8">The sequence shown here is derived from an EMBL/GenBank/DDBJ whole genome shotgun (WGS) entry which is preliminary data.</text>
</comment>
<feature type="transmembrane region" description="Helical" evidence="6">
    <location>
        <begin position="160"/>
        <end position="180"/>
    </location>
</feature>
<feature type="transmembrane region" description="Helical" evidence="6">
    <location>
        <begin position="279"/>
        <end position="296"/>
    </location>
</feature>
<protein>
    <submittedName>
        <fullName evidence="8">Threonine/homoserine efflux transporter RhtA</fullName>
    </submittedName>
</protein>
<dbReference type="Pfam" id="PF00892">
    <property type="entry name" value="EamA"/>
    <property type="match status" value="2"/>
</dbReference>
<comment type="subcellular location">
    <subcellularLocation>
        <location evidence="1">Membrane</location>
        <topology evidence="1">Multi-pass membrane protein</topology>
    </subcellularLocation>
</comment>
<feature type="transmembrane region" description="Helical" evidence="6">
    <location>
        <begin position="75"/>
        <end position="96"/>
    </location>
</feature>
<feature type="transmembrane region" description="Helical" evidence="6">
    <location>
        <begin position="254"/>
        <end position="273"/>
    </location>
</feature>
<evidence type="ECO:0000256" key="1">
    <source>
        <dbReference type="ARBA" id="ARBA00004141"/>
    </source>
</evidence>
<proteinExistence type="inferred from homology"/>
<gene>
    <name evidence="8" type="ORF">BCL74_3027</name>
</gene>
<keyword evidence="4 6" id="KW-1133">Transmembrane helix</keyword>
<sequence length="297" mass="30440">MTGAPAIDRRTARLAGLAAAGTGIQVGATLVASRYAVEQTGPATLTLLRYALGLAVLLAPALLAPRTRFAPRDLLAIVLLGIGQFALLVALLNIGLQYTTAARAALVFASMPLLTLLLAALIGQEKLSGAKGLGVMLTLIGVGLALGETLAAPTGDGNDWLGALAVLGSAVTGAICSVLYRPYLARYPVVRVGALAMAAAILSLLLPAWWEQGTTPLTAIDMTAALVVLFIGLSSGVFFFLWLWALRHAPASRVAVFLALSPPTAALLGVLLLDEPLTLSLLAGLAAIVAGIVMAHR</sequence>
<organism evidence="8 9">
    <name type="scientific">Oceanibaculum indicum</name>
    <dbReference type="NCBI Taxonomy" id="526216"/>
    <lineage>
        <taxon>Bacteria</taxon>
        <taxon>Pseudomonadati</taxon>
        <taxon>Pseudomonadota</taxon>
        <taxon>Alphaproteobacteria</taxon>
        <taxon>Rhodospirillales</taxon>
        <taxon>Oceanibaculaceae</taxon>
        <taxon>Oceanibaculum</taxon>
    </lineage>
</organism>
<feature type="domain" description="EamA" evidence="7">
    <location>
        <begin position="161"/>
        <end position="294"/>
    </location>
</feature>
<feature type="domain" description="EamA" evidence="7">
    <location>
        <begin position="17"/>
        <end position="145"/>
    </location>
</feature>
<dbReference type="PANTHER" id="PTHR32322:SF2">
    <property type="entry name" value="EAMA DOMAIN-CONTAINING PROTEIN"/>
    <property type="match status" value="1"/>
</dbReference>
<evidence type="ECO:0000313" key="8">
    <source>
        <dbReference type="EMBL" id="RKQ68547.1"/>
    </source>
</evidence>
<dbReference type="RefSeq" id="WP_121221237.1">
    <property type="nucleotide sequence ID" value="NZ_RBIG01000003.1"/>
</dbReference>
<evidence type="ECO:0000256" key="5">
    <source>
        <dbReference type="ARBA" id="ARBA00023136"/>
    </source>
</evidence>
<accession>A0A420WC00</accession>
<evidence type="ECO:0000256" key="2">
    <source>
        <dbReference type="ARBA" id="ARBA00007362"/>
    </source>
</evidence>
<dbReference type="Gene3D" id="1.10.3730.20">
    <property type="match status" value="1"/>
</dbReference>
<dbReference type="SUPFAM" id="SSF103481">
    <property type="entry name" value="Multidrug resistance efflux transporter EmrE"/>
    <property type="match status" value="2"/>
</dbReference>
<dbReference type="EMBL" id="RBIG01000003">
    <property type="protein sequence ID" value="RKQ68547.1"/>
    <property type="molecule type" value="Genomic_DNA"/>
</dbReference>
<evidence type="ECO:0000256" key="3">
    <source>
        <dbReference type="ARBA" id="ARBA00022692"/>
    </source>
</evidence>
<evidence type="ECO:0000256" key="4">
    <source>
        <dbReference type="ARBA" id="ARBA00022989"/>
    </source>
</evidence>
<feature type="transmembrane region" description="Helical" evidence="6">
    <location>
        <begin position="222"/>
        <end position="242"/>
    </location>
</feature>
<evidence type="ECO:0000259" key="7">
    <source>
        <dbReference type="Pfam" id="PF00892"/>
    </source>
</evidence>
<dbReference type="InterPro" id="IPR037185">
    <property type="entry name" value="EmrE-like"/>
</dbReference>
<feature type="transmembrane region" description="Helical" evidence="6">
    <location>
        <begin position="12"/>
        <end position="37"/>
    </location>
</feature>
<dbReference type="InterPro" id="IPR050638">
    <property type="entry name" value="AA-Vitamin_Transporters"/>
</dbReference>